<sequence>MLGLMHHEPLQLSGSVLGSLGH</sequence>
<reference evidence="1" key="2">
    <citation type="journal article" date="2015" name="Data Brief">
        <title>Shoot transcriptome of the giant reed, Arundo donax.</title>
        <authorList>
            <person name="Barrero R.A."/>
            <person name="Guerrero F.D."/>
            <person name="Moolhuijzen P."/>
            <person name="Goolsby J.A."/>
            <person name="Tidwell J."/>
            <person name="Bellgard S.E."/>
            <person name="Bellgard M.I."/>
        </authorList>
    </citation>
    <scope>NUCLEOTIDE SEQUENCE</scope>
    <source>
        <tissue evidence="1">Shoot tissue taken approximately 20 cm above the soil surface</tissue>
    </source>
</reference>
<proteinExistence type="predicted"/>
<dbReference type="AlphaFoldDB" id="A0A0A9EMZ2"/>
<dbReference type="EMBL" id="GBRH01200478">
    <property type="protein sequence ID" value="JAD97417.1"/>
    <property type="molecule type" value="Transcribed_RNA"/>
</dbReference>
<organism evidence="1">
    <name type="scientific">Arundo donax</name>
    <name type="common">Giant reed</name>
    <name type="synonym">Donax arundinaceus</name>
    <dbReference type="NCBI Taxonomy" id="35708"/>
    <lineage>
        <taxon>Eukaryota</taxon>
        <taxon>Viridiplantae</taxon>
        <taxon>Streptophyta</taxon>
        <taxon>Embryophyta</taxon>
        <taxon>Tracheophyta</taxon>
        <taxon>Spermatophyta</taxon>
        <taxon>Magnoliopsida</taxon>
        <taxon>Liliopsida</taxon>
        <taxon>Poales</taxon>
        <taxon>Poaceae</taxon>
        <taxon>PACMAD clade</taxon>
        <taxon>Arundinoideae</taxon>
        <taxon>Arundineae</taxon>
        <taxon>Arundo</taxon>
    </lineage>
</organism>
<name>A0A0A9EMZ2_ARUDO</name>
<protein>
    <submittedName>
        <fullName evidence="1">Uncharacterized protein</fullName>
    </submittedName>
</protein>
<reference evidence="1" key="1">
    <citation type="submission" date="2014-09" db="EMBL/GenBank/DDBJ databases">
        <authorList>
            <person name="Magalhaes I.L.F."/>
            <person name="Oliveira U."/>
            <person name="Santos F.R."/>
            <person name="Vidigal T.H.D.A."/>
            <person name="Brescovit A.D."/>
            <person name="Santos A.J."/>
        </authorList>
    </citation>
    <scope>NUCLEOTIDE SEQUENCE</scope>
    <source>
        <tissue evidence="1">Shoot tissue taken approximately 20 cm above the soil surface</tissue>
    </source>
</reference>
<accession>A0A0A9EMZ2</accession>
<evidence type="ECO:0000313" key="1">
    <source>
        <dbReference type="EMBL" id="JAD97417.1"/>
    </source>
</evidence>